<evidence type="ECO:0000256" key="4">
    <source>
        <dbReference type="ARBA" id="ARBA00014185"/>
    </source>
</evidence>
<dbReference type="InterPro" id="IPR005793">
    <property type="entry name" value="Formyl_trans_C"/>
</dbReference>
<dbReference type="PANTHER" id="PTHR11138:SF5">
    <property type="entry name" value="METHIONYL-TRNA FORMYLTRANSFERASE, MITOCHONDRIAL"/>
    <property type="match status" value="1"/>
</dbReference>
<evidence type="ECO:0000256" key="1">
    <source>
        <dbReference type="ARBA" id="ARBA00004173"/>
    </source>
</evidence>
<gene>
    <name evidence="14" type="primary">LOC116303809</name>
</gene>
<evidence type="ECO:0000256" key="8">
    <source>
        <dbReference type="ARBA" id="ARBA00023128"/>
    </source>
</evidence>
<evidence type="ECO:0000256" key="10">
    <source>
        <dbReference type="ARBA" id="ARBA00057846"/>
    </source>
</evidence>
<name>A0A6P8IQQ0_ACTTE</name>
<feature type="domain" description="Formyl transferase C-terminal" evidence="12">
    <location>
        <begin position="233"/>
        <end position="336"/>
    </location>
</feature>
<dbReference type="InParanoid" id="A0A6P8IQQ0"/>
<evidence type="ECO:0000313" key="14">
    <source>
        <dbReference type="RefSeq" id="XP_031569274.1"/>
    </source>
</evidence>
<evidence type="ECO:0000256" key="7">
    <source>
        <dbReference type="ARBA" id="ARBA00022946"/>
    </source>
</evidence>
<evidence type="ECO:0000256" key="5">
    <source>
        <dbReference type="ARBA" id="ARBA00022679"/>
    </source>
</evidence>
<dbReference type="FunCoup" id="A0A6P8IQQ0">
    <property type="interactions" value="536"/>
</dbReference>
<dbReference type="InterPro" id="IPR036477">
    <property type="entry name" value="Formyl_transf_N_sf"/>
</dbReference>
<dbReference type="Gene3D" id="3.40.50.12230">
    <property type="match status" value="1"/>
</dbReference>
<dbReference type="FunFam" id="3.40.50.12230:FF:000003">
    <property type="entry name" value="methionyl-tRNA formyltransferase, mitochondrial"/>
    <property type="match status" value="1"/>
</dbReference>
<dbReference type="Proteomes" id="UP000515163">
    <property type="component" value="Unplaced"/>
</dbReference>
<organism evidence="13 14">
    <name type="scientific">Actinia tenebrosa</name>
    <name type="common">Australian red waratah sea anemone</name>
    <dbReference type="NCBI Taxonomy" id="6105"/>
    <lineage>
        <taxon>Eukaryota</taxon>
        <taxon>Metazoa</taxon>
        <taxon>Cnidaria</taxon>
        <taxon>Anthozoa</taxon>
        <taxon>Hexacorallia</taxon>
        <taxon>Actiniaria</taxon>
        <taxon>Actiniidae</taxon>
        <taxon>Actinia</taxon>
    </lineage>
</organism>
<accession>A0A6P8IQQ0</accession>
<evidence type="ECO:0000313" key="13">
    <source>
        <dbReference type="Proteomes" id="UP000515163"/>
    </source>
</evidence>
<reference evidence="14" key="1">
    <citation type="submission" date="2025-08" db="UniProtKB">
        <authorList>
            <consortium name="RefSeq"/>
        </authorList>
    </citation>
    <scope>IDENTIFICATION</scope>
</reference>
<dbReference type="InterPro" id="IPR011034">
    <property type="entry name" value="Formyl_transferase-like_C_sf"/>
</dbReference>
<evidence type="ECO:0000256" key="6">
    <source>
        <dbReference type="ARBA" id="ARBA00022917"/>
    </source>
</evidence>
<keyword evidence="5" id="KW-0808">Transferase</keyword>
<evidence type="ECO:0000256" key="9">
    <source>
        <dbReference type="ARBA" id="ARBA00052555"/>
    </source>
</evidence>
<dbReference type="SUPFAM" id="SSF50486">
    <property type="entry name" value="FMT C-terminal domain-like"/>
    <property type="match status" value="1"/>
</dbReference>
<dbReference type="InterPro" id="IPR041711">
    <property type="entry name" value="Met-tRNA-FMT_N"/>
</dbReference>
<dbReference type="GO" id="GO:0004479">
    <property type="term" value="F:methionyl-tRNA formyltransferase activity"/>
    <property type="evidence" value="ECO:0007669"/>
    <property type="project" value="UniProtKB-EC"/>
</dbReference>
<dbReference type="PANTHER" id="PTHR11138">
    <property type="entry name" value="METHIONYL-TRNA FORMYLTRANSFERASE"/>
    <property type="match status" value="1"/>
</dbReference>
<dbReference type="Pfam" id="PF00551">
    <property type="entry name" value="Formyl_trans_N"/>
    <property type="match status" value="1"/>
</dbReference>
<keyword evidence="6" id="KW-0648">Protein biosynthesis</keyword>
<evidence type="ECO:0000256" key="2">
    <source>
        <dbReference type="ARBA" id="ARBA00010699"/>
    </source>
</evidence>
<dbReference type="RefSeq" id="XP_031569274.1">
    <property type="nucleotide sequence ID" value="XM_031713414.1"/>
</dbReference>
<dbReference type="GO" id="GO:0005739">
    <property type="term" value="C:mitochondrion"/>
    <property type="evidence" value="ECO:0007669"/>
    <property type="project" value="UniProtKB-SubCell"/>
</dbReference>
<evidence type="ECO:0000256" key="3">
    <source>
        <dbReference type="ARBA" id="ARBA00012261"/>
    </source>
</evidence>
<dbReference type="InterPro" id="IPR002376">
    <property type="entry name" value="Formyl_transf_N"/>
</dbReference>
<dbReference type="InterPro" id="IPR044135">
    <property type="entry name" value="Met-tRNA-FMT_C"/>
</dbReference>
<protein>
    <recommendedName>
        <fullName evidence="4">Methionyl-tRNA formyltransferase, mitochondrial</fullName>
        <ecNumber evidence="3">2.1.2.9</ecNumber>
    </recommendedName>
</protein>
<comment type="function">
    <text evidence="10">Methionyl-tRNA formyltransferase that formylates methionyl-tRNA in mitochondria and is crucial for translation initiation.</text>
</comment>
<keyword evidence="8" id="KW-0496">Mitochondrion</keyword>
<proteinExistence type="inferred from homology"/>
<dbReference type="EC" id="2.1.2.9" evidence="3"/>
<dbReference type="OrthoDB" id="10268103at2759"/>
<dbReference type="KEGG" id="aten:116303809"/>
<evidence type="ECO:0000259" key="12">
    <source>
        <dbReference type="Pfam" id="PF02911"/>
    </source>
</evidence>
<dbReference type="SUPFAM" id="SSF53328">
    <property type="entry name" value="Formyltransferase"/>
    <property type="match status" value="1"/>
</dbReference>
<sequence>MKVTRSCFSLLKPGKPPYRILFFGTDFFAIPPLKMLLQNAGSTNNRLIEHVEVVCPPERRRVINKKLLKGTNHMTVREFAQEQDLLIHYWQGKDGWPNNYCLNGPYDIGVVASFGYLIPNRVLDVCLRGSLNIHPSLLPQWRGAAPMTYAILEGAKQTGVSIVEVSRNRFDRGKIFLQEKFQIPDNVMFDELSTSLSIQGTKMLFRALSNFDEMSNNAKLQSNVGISHAPKATKEIGFINWNEHTWLHVWRTWRALSTRVGVHTSWKGKKVRLVTMTSDTFEDNLDELEDALPGQPRFDKEKNILFIKCKDGWAGFTSLQVECKSVISAKDFSNSYLQTSRHSKNHIFEILDSYISESPLKEDKIQT</sequence>
<evidence type="ECO:0000259" key="11">
    <source>
        <dbReference type="Pfam" id="PF00551"/>
    </source>
</evidence>
<comment type="subcellular location">
    <subcellularLocation>
        <location evidence="1">Mitochondrion</location>
    </subcellularLocation>
</comment>
<feature type="domain" description="Formyl transferase N-terminal" evidence="11">
    <location>
        <begin position="107"/>
        <end position="208"/>
    </location>
</feature>
<comment type="catalytic activity">
    <reaction evidence="9">
        <text>L-methionyl-tRNA(fMet) + (6R)-10-formyltetrahydrofolate = N-formyl-L-methionyl-tRNA(fMet) + (6S)-5,6,7,8-tetrahydrofolate + H(+)</text>
        <dbReference type="Rhea" id="RHEA:24380"/>
        <dbReference type="Rhea" id="RHEA-COMP:9952"/>
        <dbReference type="Rhea" id="RHEA-COMP:9953"/>
        <dbReference type="ChEBI" id="CHEBI:15378"/>
        <dbReference type="ChEBI" id="CHEBI:57453"/>
        <dbReference type="ChEBI" id="CHEBI:78530"/>
        <dbReference type="ChEBI" id="CHEBI:78844"/>
        <dbReference type="ChEBI" id="CHEBI:195366"/>
        <dbReference type="EC" id="2.1.2.9"/>
    </reaction>
    <physiologicalReaction direction="left-to-right" evidence="9">
        <dbReference type="Rhea" id="RHEA:24381"/>
    </physiologicalReaction>
</comment>
<dbReference type="CDD" id="cd08704">
    <property type="entry name" value="Met_tRNA_FMT_C"/>
    <property type="match status" value="1"/>
</dbReference>
<dbReference type="AlphaFoldDB" id="A0A6P8IQQ0"/>
<dbReference type="GeneID" id="116303809"/>
<dbReference type="CDD" id="cd08646">
    <property type="entry name" value="FMT_core_Met-tRNA-FMT_N"/>
    <property type="match status" value="1"/>
</dbReference>
<dbReference type="Pfam" id="PF02911">
    <property type="entry name" value="Formyl_trans_C"/>
    <property type="match status" value="1"/>
</dbReference>
<comment type="similarity">
    <text evidence="2">Belongs to the Fmt family.</text>
</comment>
<keyword evidence="7" id="KW-0809">Transit peptide</keyword>
<keyword evidence="13" id="KW-1185">Reference proteome</keyword>